<gene>
    <name evidence="2" type="ORF">V8J38_07720</name>
</gene>
<organism evidence="2 3">
    <name type="scientific">Brevundimonas olei</name>
    <dbReference type="NCBI Taxonomy" id="657642"/>
    <lineage>
        <taxon>Bacteria</taxon>
        <taxon>Pseudomonadati</taxon>
        <taxon>Pseudomonadota</taxon>
        <taxon>Alphaproteobacteria</taxon>
        <taxon>Caulobacterales</taxon>
        <taxon>Caulobacteraceae</taxon>
        <taxon>Brevundimonas</taxon>
    </lineage>
</organism>
<dbReference type="RefSeq" id="WP_291774648.1">
    <property type="nucleotide sequence ID" value="NZ_BAAAGH010000003.1"/>
</dbReference>
<reference evidence="2 3" key="1">
    <citation type="submission" date="2024-02" db="EMBL/GenBank/DDBJ databases">
        <title>Distribution and functional of Brevundimonas-related endobacteria within Verticillium dahliae.</title>
        <authorList>
            <person name="Zeng H."/>
        </authorList>
    </citation>
    <scope>NUCLEOTIDE SEQUENCE [LARGE SCALE GENOMIC DNA]</scope>
    <source>
        <strain evidence="2 3">TRM 44200</strain>
    </source>
</reference>
<feature type="transmembrane region" description="Helical" evidence="1">
    <location>
        <begin position="15"/>
        <end position="36"/>
    </location>
</feature>
<evidence type="ECO:0000256" key="1">
    <source>
        <dbReference type="SAM" id="Phobius"/>
    </source>
</evidence>
<accession>A0ABZ2IKV3</accession>
<protein>
    <submittedName>
        <fullName evidence="2">Uncharacterized protein</fullName>
    </submittedName>
</protein>
<sequence length="42" mass="4780">MAGEILYFLHRHFRLVFLVGATVGVMTLGLIFRSLLRLLFSA</sequence>
<dbReference type="EMBL" id="CP146369">
    <property type="protein sequence ID" value="WWT56316.1"/>
    <property type="molecule type" value="Genomic_DNA"/>
</dbReference>
<keyword evidence="1" id="KW-0812">Transmembrane</keyword>
<evidence type="ECO:0000313" key="3">
    <source>
        <dbReference type="Proteomes" id="UP001363460"/>
    </source>
</evidence>
<proteinExistence type="predicted"/>
<keyword evidence="1" id="KW-1133">Transmembrane helix</keyword>
<dbReference type="Proteomes" id="UP001363460">
    <property type="component" value="Chromosome"/>
</dbReference>
<keyword evidence="3" id="KW-1185">Reference proteome</keyword>
<keyword evidence="1" id="KW-0472">Membrane</keyword>
<evidence type="ECO:0000313" key="2">
    <source>
        <dbReference type="EMBL" id="WWT56316.1"/>
    </source>
</evidence>
<name>A0ABZ2IKV3_9CAUL</name>